<feature type="chain" id="PRO_5013303329" evidence="2">
    <location>
        <begin position="33"/>
        <end position="176"/>
    </location>
</feature>
<dbReference type="OrthoDB" id="120565at2"/>
<evidence type="ECO:0000313" key="4">
    <source>
        <dbReference type="Proteomes" id="UP000198356"/>
    </source>
</evidence>
<feature type="signal peptide" evidence="2">
    <location>
        <begin position="1"/>
        <end position="32"/>
    </location>
</feature>
<dbReference type="InterPro" id="IPR008969">
    <property type="entry name" value="CarboxyPept-like_regulatory"/>
</dbReference>
<evidence type="ECO:0000256" key="2">
    <source>
        <dbReference type="SAM" id="SignalP"/>
    </source>
</evidence>
<dbReference type="EMBL" id="FZOU01000007">
    <property type="protein sequence ID" value="SNT33033.1"/>
    <property type="molecule type" value="Genomic_DNA"/>
</dbReference>
<dbReference type="Gene3D" id="2.60.40.1120">
    <property type="entry name" value="Carboxypeptidase-like, regulatory domain"/>
    <property type="match status" value="1"/>
</dbReference>
<accession>A0A239LTA3</accession>
<sequence length="176" mass="18513">MQIFPRTGASRIALPFAAVALFAASLATPLHAQAGGAGGGGGKSIGRLSFGGSDNSAPNVARTDRLLRGRVLDKDGAPVKGAYVYLKEYAKQGKSSTLKTVTTDQDGVYRFAQLATNLDSELWAQVDEKHKSEQKTISSFDNRTEVVMNLHFEDPAKAAAPAKTEPVAKPAAAAKP</sequence>
<dbReference type="Proteomes" id="UP000198356">
    <property type="component" value="Unassembled WGS sequence"/>
</dbReference>
<keyword evidence="3" id="KW-0121">Carboxypeptidase</keyword>
<dbReference type="AlphaFoldDB" id="A0A239LTA3"/>
<gene>
    <name evidence="3" type="ORF">SAMN05421770_107231</name>
</gene>
<dbReference type="RefSeq" id="WP_089409838.1">
    <property type="nucleotide sequence ID" value="NZ_FZOU01000007.1"/>
</dbReference>
<feature type="region of interest" description="Disordered" evidence="1">
    <location>
        <begin position="156"/>
        <end position="176"/>
    </location>
</feature>
<organism evidence="3 4">
    <name type="scientific">Granulicella rosea</name>
    <dbReference type="NCBI Taxonomy" id="474952"/>
    <lineage>
        <taxon>Bacteria</taxon>
        <taxon>Pseudomonadati</taxon>
        <taxon>Acidobacteriota</taxon>
        <taxon>Terriglobia</taxon>
        <taxon>Terriglobales</taxon>
        <taxon>Acidobacteriaceae</taxon>
        <taxon>Granulicella</taxon>
    </lineage>
</organism>
<dbReference type="GO" id="GO:0004180">
    <property type="term" value="F:carboxypeptidase activity"/>
    <property type="evidence" value="ECO:0007669"/>
    <property type="project" value="UniProtKB-KW"/>
</dbReference>
<protein>
    <submittedName>
        <fullName evidence="3">Carboxypeptidase regulatory-like domain-containing protein</fullName>
    </submittedName>
</protein>
<dbReference type="SUPFAM" id="SSF49464">
    <property type="entry name" value="Carboxypeptidase regulatory domain-like"/>
    <property type="match status" value="1"/>
</dbReference>
<keyword evidence="3" id="KW-0645">Protease</keyword>
<keyword evidence="3" id="KW-0378">Hydrolase</keyword>
<keyword evidence="4" id="KW-1185">Reference proteome</keyword>
<evidence type="ECO:0000256" key="1">
    <source>
        <dbReference type="SAM" id="MobiDB-lite"/>
    </source>
</evidence>
<name>A0A239LTA3_9BACT</name>
<dbReference type="Pfam" id="PF13620">
    <property type="entry name" value="CarboxypepD_reg"/>
    <property type="match status" value="1"/>
</dbReference>
<keyword evidence="2" id="KW-0732">Signal</keyword>
<proteinExistence type="predicted"/>
<feature type="compositionally biased region" description="Low complexity" evidence="1">
    <location>
        <begin position="157"/>
        <end position="176"/>
    </location>
</feature>
<reference evidence="3 4" key="1">
    <citation type="submission" date="2017-06" db="EMBL/GenBank/DDBJ databases">
        <authorList>
            <person name="Kim H.J."/>
            <person name="Triplett B.A."/>
        </authorList>
    </citation>
    <scope>NUCLEOTIDE SEQUENCE [LARGE SCALE GENOMIC DNA]</scope>
    <source>
        <strain evidence="3 4">DSM 18704</strain>
    </source>
</reference>
<evidence type="ECO:0000313" key="3">
    <source>
        <dbReference type="EMBL" id="SNT33033.1"/>
    </source>
</evidence>